<name>X0X056_9ZZZZ</name>
<keyword evidence="1" id="KW-0233">DNA recombination</keyword>
<accession>X0X056</accession>
<dbReference type="InterPro" id="IPR011010">
    <property type="entry name" value="DNA_brk_join_enz"/>
</dbReference>
<dbReference type="GO" id="GO:0003677">
    <property type="term" value="F:DNA binding"/>
    <property type="evidence" value="ECO:0007669"/>
    <property type="project" value="InterPro"/>
</dbReference>
<dbReference type="AlphaFoldDB" id="X0X056"/>
<dbReference type="EMBL" id="BARS01049772">
    <property type="protein sequence ID" value="GAG36569.1"/>
    <property type="molecule type" value="Genomic_DNA"/>
</dbReference>
<reference evidence="2" key="1">
    <citation type="journal article" date="2014" name="Front. Microbiol.">
        <title>High frequency of phylogenetically diverse reductive dehalogenase-homologous genes in deep subseafloor sedimentary metagenomes.</title>
        <authorList>
            <person name="Kawai M."/>
            <person name="Futagami T."/>
            <person name="Toyoda A."/>
            <person name="Takaki Y."/>
            <person name="Nishi S."/>
            <person name="Hori S."/>
            <person name="Arai W."/>
            <person name="Tsubouchi T."/>
            <person name="Morono Y."/>
            <person name="Uchiyama I."/>
            <person name="Ito T."/>
            <person name="Fujiyama A."/>
            <person name="Inagaki F."/>
            <person name="Takami H."/>
        </authorList>
    </citation>
    <scope>NUCLEOTIDE SEQUENCE</scope>
    <source>
        <strain evidence="2">Expedition CK06-06</strain>
    </source>
</reference>
<dbReference type="InterPro" id="IPR013762">
    <property type="entry name" value="Integrase-like_cat_sf"/>
</dbReference>
<feature type="non-terminal residue" evidence="2">
    <location>
        <position position="1"/>
    </location>
</feature>
<sequence>IVQQLLGHKRMTSTQVYCHPDQKDLNDAIKTLEA</sequence>
<organism evidence="2">
    <name type="scientific">marine sediment metagenome</name>
    <dbReference type="NCBI Taxonomy" id="412755"/>
    <lineage>
        <taxon>unclassified sequences</taxon>
        <taxon>metagenomes</taxon>
        <taxon>ecological metagenomes</taxon>
    </lineage>
</organism>
<protein>
    <recommendedName>
        <fullName evidence="3">Tyr recombinase domain-containing protein</fullName>
    </recommendedName>
</protein>
<dbReference type="GO" id="GO:0015074">
    <property type="term" value="P:DNA integration"/>
    <property type="evidence" value="ECO:0007669"/>
    <property type="project" value="InterPro"/>
</dbReference>
<dbReference type="SUPFAM" id="SSF56349">
    <property type="entry name" value="DNA breaking-rejoining enzymes"/>
    <property type="match status" value="1"/>
</dbReference>
<proteinExistence type="predicted"/>
<comment type="caution">
    <text evidence="2">The sequence shown here is derived from an EMBL/GenBank/DDBJ whole genome shotgun (WGS) entry which is preliminary data.</text>
</comment>
<dbReference type="GO" id="GO:0006310">
    <property type="term" value="P:DNA recombination"/>
    <property type="evidence" value="ECO:0007669"/>
    <property type="project" value="UniProtKB-KW"/>
</dbReference>
<dbReference type="Gene3D" id="1.10.443.10">
    <property type="entry name" value="Intergrase catalytic core"/>
    <property type="match status" value="1"/>
</dbReference>
<evidence type="ECO:0008006" key="3">
    <source>
        <dbReference type="Google" id="ProtNLM"/>
    </source>
</evidence>
<evidence type="ECO:0000256" key="1">
    <source>
        <dbReference type="ARBA" id="ARBA00023172"/>
    </source>
</evidence>
<evidence type="ECO:0000313" key="2">
    <source>
        <dbReference type="EMBL" id="GAG36569.1"/>
    </source>
</evidence>
<gene>
    <name evidence="2" type="ORF">S01H1_74399</name>
</gene>